<evidence type="ECO:0000313" key="3">
    <source>
        <dbReference type="Proteomes" id="UP001311232"/>
    </source>
</evidence>
<feature type="compositionally biased region" description="Polar residues" evidence="1">
    <location>
        <begin position="1"/>
        <end position="19"/>
    </location>
</feature>
<feature type="region of interest" description="Disordered" evidence="1">
    <location>
        <begin position="1"/>
        <end position="31"/>
    </location>
</feature>
<evidence type="ECO:0000256" key="1">
    <source>
        <dbReference type="SAM" id="MobiDB-lite"/>
    </source>
</evidence>
<dbReference type="EMBL" id="JAHHUM010002316">
    <property type="protein sequence ID" value="KAK5605020.1"/>
    <property type="molecule type" value="Genomic_DNA"/>
</dbReference>
<accession>A0AAV9RA78</accession>
<dbReference type="AlphaFoldDB" id="A0AAV9RA78"/>
<proteinExistence type="predicted"/>
<name>A0AAV9RA78_9TELE</name>
<gene>
    <name evidence="2" type="ORF">CRENBAI_002324</name>
</gene>
<evidence type="ECO:0000313" key="2">
    <source>
        <dbReference type="EMBL" id="KAK5605020.1"/>
    </source>
</evidence>
<protein>
    <submittedName>
        <fullName evidence="2">Uncharacterized protein</fullName>
    </submittedName>
</protein>
<dbReference type="Proteomes" id="UP001311232">
    <property type="component" value="Unassembled WGS sequence"/>
</dbReference>
<sequence length="102" mass="11654">MPSIAFSNLCSKQSVGQQSMDERQGTLWADGPSVRARATQTGHNDELFCNEEWGKIHLEVCKAGRDILLKPCSCNCSKRGFYKACSQWFRIYFENHVNFPFT</sequence>
<reference evidence="2 3" key="1">
    <citation type="submission" date="2021-06" db="EMBL/GenBank/DDBJ databases">
        <authorList>
            <person name="Palmer J.M."/>
        </authorList>
    </citation>
    <scope>NUCLEOTIDE SEQUENCE [LARGE SCALE GENOMIC DNA]</scope>
    <source>
        <strain evidence="2 3">MEX-2019</strain>
        <tissue evidence="2">Muscle</tissue>
    </source>
</reference>
<organism evidence="2 3">
    <name type="scientific">Crenichthys baileyi</name>
    <name type="common">White River springfish</name>
    <dbReference type="NCBI Taxonomy" id="28760"/>
    <lineage>
        <taxon>Eukaryota</taxon>
        <taxon>Metazoa</taxon>
        <taxon>Chordata</taxon>
        <taxon>Craniata</taxon>
        <taxon>Vertebrata</taxon>
        <taxon>Euteleostomi</taxon>
        <taxon>Actinopterygii</taxon>
        <taxon>Neopterygii</taxon>
        <taxon>Teleostei</taxon>
        <taxon>Neoteleostei</taxon>
        <taxon>Acanthomorphata</taxon>
        <taxon>Ovalentaria</taxon>
        <taxon>Atherinomorphae</taxon>
        <taxon>Cyprinodontiformes</taxon>
        <taxon>Goodeidae</taxon>
        <taxon>Crenichthys</taxon>
    </lineage>
</organism>
<comment type="caution">
    <text evidence="2">The sequence shown here is derived from an EMBL/GenBank/DDBJ whole genome shotgun (WGS) entry which is preliminary data.</text>
</comment>
<keyword evidence="3" id="KW-1185">Reference proteome</keyword>